<feature type="signal peptide" evidence="1">
    <location>
        <begin position="1"/>
        <end position="20"/>
    </location>
</feature>
<protein>
    <recommendedName>
        <fullName evidence="4">Htaa domain-containing protein</fullName>
    </recommendedName>
</protein>
<name>A0A3M2M1T9_9ACTN</name>
<keyword evidence="3" id="KW-1185">Reference proteome</keyword>
<feature type="chain" id="PRO_5018157958" description="Htaa domain-containing protein" evidence="1">
    <location>
        <begin position="21"/>
        <end position="344"/>
    </location>
</feature>
<proteinExistence type="predicted"/>
<evidence type="ECO:0008006" key="4">
    <source>
        <dbReference type="Google" id="ProtNLM"/>
    </source>
</evidence>
<gene>
    <name evidence="2" type="ORF">EBO15_17480</name>
</gene>
<keyword evidence="1" id="KW-0732">Signal</keyword>
<dbReference type="AlphaFoldDB" id="A0A3M2M1T9"/>
<dbReference type="Proteomes" id="UP000282674">
    <property type="component" value="Unassembled WGS sequence"/>
</dbReference>
<evidence type="ECO:0000313" key="2">
    <source>
        <dbReference type="EMBL" id="RMI43030.1"/>
    </source>
</evidence>
<dbReference type="EMBL" id="RFFG01000028">
    <property type="protein sequence ID" value="RMI43030.1"/>
    <property type="molecule type" value="Genomic_DNA"/>
</dbReference>
<evidence type="ECO:0000256" key="1">
    <source>
        <dbReference type="SAM" id="SignalP"/>
    </source>
</evidence>
<reference evidence="2 3" key="1">
    <citation type="submission" date="2018-10" db="EMBL/GenBank/DDBJ databases">
        <title>Isolation from soil.</title>
        <authorList>
            <person name="Hu J."/>
        </authorList>
    </citation>
    <scope>NUCLEOTIDE SEQUENCE [LARGE SCALE GENOMIC DNA]</scope>
    <source>
        <strain evidence="2 3">NEAU-Ht49</strain>
    </source>
</reference>
<sequence>MFVPLAVAAVTVALASPASAVAWRPVWSKHGPQHTTLTSDFSPVSVLLKTHVKSSAKAPWTKGVEAWVTGPGGWKRSLSLKLWKGQHHADGDWSNWLSLPPQTPAGNYSVGFLATSNKGQKAWRGGAASFSVGKVAHAPLTLLPGSPVKMTTTGRDVTARFFSPTHSTAAYTTVTGPNGKTFTAGFSLVSGNVDYGMWQANVQLPTTSAPGAWKVRTAYATAPGSGWLNGPAASFNLRQLSGYTVTAKPTTIKRGSPVVLSGRLTGRLPNGTYGGLAKRRLQLMFRWNAGGASPQKINSVTTDAKGGFRLSGYAVRPGWMWLTWAGDSLYQPGTSRGFWITIKK</sequence>
<comment type="caution">
    <text evidence="2">The sequence shown here is derived from an EMBL/GenBank/DDBJ whole genome shotgun (WGS) entry which is preliminary data.</text>
</comment>
<accession>A0A3M2M1T9</accession>
<organism evidence="2 3">
    <name type="scientific">Actinomadura harenae</name>
    <dbReference type="NCBI Taxonomy" id="2483351"/>
    <lineage>
        <taxon>Bacteria</taxon>
        <taxon>Bacillati</taxon>
        <taxon>Actinomycetota</taxon>
        <taxon>Actinomycetes</taxon>
        <taxon>Streptosporangiales</taxon>
        <taxon>Thermomonosporaceae</taxon>
        <taxon>Actinomadura</taxon>
    </lineage>
</organism>
<evidence type="ECO:0000313" key="3">
    <source>
        <dbReference type="Proteomes" id="UP000282674"/>
    </source>
</evidence>